<organism evidence="1 2">
    <name type="scientific">Microscilla marina ATCC 23134</name>
    <dbReference type="NCBI Taxonomy" id="313606"/>
    <lineage>
        <taxon>Bacteria</taxon>
        <taxon>Pseudomonadati</taxon>
        <taxon>Bacteroidota</taxon>
        <taxon>Cytophagia</taxon>
        <taxon>Cytophagales</taxon>
        <taxon>Microscillaceae</taxon>
        <taxon>Microscilla</taxon>
    </lineage>
</organism>
<accession>A2A0L4</accession>
<comment type="caution">
    <text evidence="1">The sequence shown here is derived from an EMBL/GenBank/DDBJ whole genome shotgun (WGS) entry which is preliminary data.</text>
</comment>
<evidence type="ECO:0000313" key="1">
    <source>
        <dbReference type="EMBL" id="EAY23825.1"/>
    </source>
</evidence>
<sequence>MKTRTITEKVLSFHGSANAPELAIYVVKIVLPTFYELYLNYDEPHHTDPDYYKHGLDGRVWYRLTDETTIQWTLLLAKICRDEAKVSIIINEETFEVLDIQKVEG</sequence>
<gene>
    <name evidence="1" type="ORF">M23134_07196</name>
</gene>
<dbReference type="RefSeq" id="WP_002706210.1">
    <property type="nucleotide sequence ID" value="NZ_AAWS01000114.1"/>
</dbReference>
<reference evidence="1 2" key="1">
    <citation type="submission" date="2007-01" db="EMBL/GenBank/DDBJ databases">
        <authorList>
            <person name="Haygood M."/>
            <person name="Podell S."/>
            <person name="Anderson C."/>
            <person name="Hopkinson B."/>
            <person name="Roe K."/>
            <person name="Barbeau K."/>
            <person name="Gaasterland T."/>
            <person name="Ferriera S."/>
            <person name="Johnson J."/>
            <person name="Kravitz S."/>
            <person name="Beeson K."/>
            <person name="Sutton G."/>
            <person name="Rogers Y.-H."/>
            <person name="Friedman R."/>
            <person name="Frazier M."/>
            <person name="Venter J.C."/>
        </authorList>
    </citation>
    <scope>NUCLEOTIDE SEQUENCE [LARGE SCALE GENOMIC DNA]</scope>
    <source>
        <strain evidence="1 2">ATCC 23134</strain>
    </source>
</reference>
<dbReference type="EMBL" id="AAWS01000114">
    <property type="protein sequence ID" value="EAY23825.1"/>
    <property type="molecule type" value="Genomic_DNA"/>
</dbReference>
<name>A2A0L4_MICM2</name>
<proteinExistence type="predicted"/>
<dbReference type="AlphaFoldDB" id="A2A0L4"/>
<keyword evidence="2" id="KW-1185">Reference proteome</keyword>
<protein>
    <submittedName>
        <fullName evidence="1">Uncharacterized protein</fullName>
    </submittedName>
</protein>
<dbReference type="Proteomes" id="UP000004095">
    <property type="component" value="Unassembled WGS sequence"/>
</dbReference>
<evidence type="ECO:0000313" key="2">
    <source>
        <dbReference type="Proteomes" id="UP000004095"/>
    </source>
</evidence>